<dbReference type="AlphaFoldDB" id="A0AAD4K9W3"/>
<dbReference type="FunFam" id="3.40.50.720:FF:000145">
    <property type="entry name" value="Retinol dehydrogenase 12"/>
    <property type="match status" value="1"/>
</dbReference>
<dbReference type="InterPro" id="IPR002347">
    <property type="entry name" value="SDR_fam"/>
</dbReference>
<comment type="similarity">
    <text evidence="7">Belongs to the short-chain dehydrogenases/reductases (SDR) family.</text>
</comment>
<feature type="non-terminal residue" evidence="8">
    <location>
        <position position="303"/>
    </location>
</feature>
<comment type="pathway">
    <text evidence="1">Cofactor metabolism; retinol metabolism.</text>
</comment>
<dbReference type="EC" id="1.1.1.300" evidence="2"/>
<reference evidence="8" key="1">
    <citation type="journal article" date="2021" name="Mol. Ecol. Resour.">
        <title>Phylogenomic analyses of the genus Drosophila reveals genomic signals of climate adaptation.</title>
        <authorList>
            <person name="Li F."/>
            <person name="Rane R.V."/>
            <person name="Luria V."/>
            <person name="Xiong Z."/>
            <person name="Chen J."/>
            <person name="Li Z."/>
            <person name="Catullo R.A."/>
            <person name="Griffin P.C."/>
            <person name="Schiffer M."/>
            <person name="Pearce S."/>
            <person name="Lee S.F."/>
            <person name="McElroy K."/>
            <person name="Stocker A."/>
            <person name="Shirriffs J."/>
            <person name="Cockerell F."/>
            <person name="Coppin C."/>
            <person name="Sgro C.M."/>
            <person name="Karger A."/>
            <person name="Cain J.W."/>
            <person name="Weber J.A."/>
            <person name="Santpere G."/>
            <person name="Kirschner M.W."/>
            <person name="Hoffmann A.A."/>
            <person name="Oakeshott J.G."/>
            <person name="Zhang G."/>
        </authorList>
    </citation>
    <scope>NUCLEOTIDE SEQUENCE</scope>
    <source>
        <strain evidence="8">BGI-SZ-2011g</strain>
    </source>
</reference>
<name>A0AAD4K9W3_9MUSC</name>
<protein>
    <recommendedName>
        <fullName evidence="2">NADP-retinol dehydrogenase</fullName>
        <ecNumber evidence="2">1.1.1.300</ecNumber>
    </recommendedName>
</protein>
<dbReference type="PANTHER" id="PTHR43157">
    <property type="entry name" value="PHOSPHATIDYLINOSITOL-GLYCAN BIOSYNTHESIS CLASS F PROTEIN-RELATED"/>
    <property type="match status" value="1"/>
</dbReference>
<dbReference type="PANTHER" id="PTHR43157:SF31">
    <property type="entry name" value="PHOSPHATIDYLINOSITOL-GLYCAN BIOSYNTHESIS CLASS F PROTEIN"/>
    <property type="match status" value="1"/>
</dbReference>
<evidence type="ECO:0000256" key="4">
    <source>
        <dbReference type="ARBA" id="ARBA00023002"/>
    </source>
</evidence>
<comment type="catalytic activity">
    <reaction evidence="6">
        <text>all-trans-retinol + NADP(+) = all-trans-retinal + NADPH + H(+)</text>
        <dbReference type="Rhea" id="RHEA:25033"/>
        <dbReference type="ChEBI" id="CHEBI:15378"/>
        <dbReference type="ChEBI" id="CHEBI:17336"/>
        <dbReference type="ChEBI" id="CHEBI:17898"/>
        <dbReference type="ChEBI" id="CHEBI:57783"/>
        <dbReference type="ChEBI" id="CHEBI:58349"/>
        <dbReference type="EC" id="1.1.1.300"/>
    </reaction>
</comment>
<evidence type="ECO:0000313" key="8">
    <source>
        <dbReference type="EMBL" id="KAH8381481.1"/>
    </source>
</evidence>
<keyword evidence="5" id="KW-0443">Lipid metabolism</keyword>
<dbReference type="PRINTS" id="PR00081">
    <property type="entry name" value="GDHRDH"/>
</dbReference>
<evidence type="ECO:0000256" key="5">
    <source>
        <dbReference type="ARBA" id="ARBA00023098"/>
    </source>
</evidence>
<evidence type="ECO:0000256" key="2">
    <source>
        <dbReference type="ARBA" id="ARBA00012852"/>
    </source>
</evidence>
<dbReference type="Proteomes" id="UP001200034">
    <property type="component" value="Unassembled WGS sequence"/>
</dbReference>
<proteinExistence type="inferred from homology"/>
<dbReference type="GO" id="GO:0052650">
    <property type="term" value="F:all-trans-retinol dehydrogenase (NADP+) activity"/>
    <property type="evidence" value="ECO:0007669"/>
    <property type="project" value="UniProtKB-EC"/>
</dbReference>
<dbReference type="PRINTS" id="PR00080">
    <property type="entry name" value="SDRFAMILY"/>
</dbReference>
<dbReference type="Pfam" id="PF00106">
    <property type="entry name" value="adh_short"/>
    <property type="match status" value="1"/>
</dbReference>
<gene>
    <name evidence="8" type="ORF">KR093_005763</name>
</gene>
<accession>A0AAD4K9W3</accession>
<organism evidence="8 9">
    <name type="scientific">Drosophila rubida</name>
    <dbReference type="NCBI Taxonomy" id="30044"/>
    <lineage>
        <taxon>Eukaryota</taxon>
        <taxon>Metazoa</taxon>
        <taxon>Ecdysozoa</taxon>
        <taxon>Arthropoda</taxon>
        <taxon>Hexapoda</taxon>
        <taxon>Insecta</taxon>
        <taxon>Pterygota</taxon>
        <taxon>Neoptera</taxon>
        <taxon>Endopterygota</taxon>
        <taxon>Diptera</taxon>
        <taxon>Brachycera</taxon>
        <taxon>Muscomorpha</taxon>
        <taxon>Ephydroidea</taxon>
        <taxon>Drosophilidae</taxon>
        <taxon>Drosophila</taxon>
    </lineage>
</organism>
<dbReference type="Gene3D" id="3.40.50.720">
    <property type="entry name" value="NAD(P)-binding Rossmann-like Domain"/>
    <property type="match status" value="1"/>
</dbReference>
<keyword evidence="4" id="KW-0560">Oxidoreductase</keyword>
<dbReference type="InterPro" id="IPR036291">
    <property type="entry name" value="NAD(P)-bd_dom_sf"/>
</dbReference>
<evidence type="ECO:0000256" key="3">
    <source>
        <dbReference type="ARBA" id="ARBA00022857"/>
    </source>
</evidence>
<dbReference type="EMBL" id="JAJJHW010000824">
    <property type="protein sequence ID" value="KAH8381481.1"/>
    <property type="molecule type" value="Genomic_DNA"/>
</dbReference>
<evidence type="ECO:0000256" key="6">
    <source>
        <dbReference type="ARBA" id="ARBA00050568"/>
    </source>
</evidence>
<evidence type="ECO:0000256" key="7">
    <source>
        <dbReference type="RuleBase" id="RU000363"/>
    </source>
</evidence>
<evidence type="ECO:0000256" key="1">
    <source>
        <dbReference type="ARBA" id="ARBA00004891"/>
    </source>
</evidence>
<dbReference type="SUPFAM" id="SSF51735">
    <property type="entry name" value="NAD(P)-binding Rossmann-fold domains"/>
    <property type="match status" value="1"/>
</dbReference>
<comment type="caution">
    <text evidence="8">The sequence shown here is derived from an EMBL/GenBank/DDBJ whole genome shotgun (WGS) entry which is preliminary data.</text>
</comment>
<keyword evidence="3" id="KW-0521">NADP</keyword>
<sequence>YRAGQFTEQTDETGKVIIVTGSNTGIGKETVWELARRGATVYMGCRDKNKAEEARREIIEDTKNQNIFFIELDLGSLESIRKFVEIYKQQQDRLHVLINNAGVMLGPRKLTKEGFEWQLGVNHMGPFLLTILLIDLLKKSAPSRIINVSSIAHINGRINTQDLNSEKSYSEVGAYSQSKLANVLFTRELAARLEGTGVTANALHPGVVDTELFRNVKYIDTKVGSFVKCLVKPFIRPFIKTPKSGAQTTLFAALHPDLERVTGLYFSDCRPKNVSNRATNRETAKFLWTESEKWTGAPTGPLN</sequence>
<keyword evidence="9" id="KW-1185">Reference proteome</keyword>
<evidence type="ECO:0000313" key="9">
    <source>
        <dbReference type="Proteomes" id="UP001200034"/>
    </source>
</evidence>